<name>A0ABW3X2X1_9HYPH</name>
<feature type="chain" id="PRO_5045536549" description="Glycine zipper 2TM domain-containing protein" evidence="2">
    <location>
        <begin position="25"/>
        <end position="76"/>
    </location>
</feature>
<gene>
    <name evidence="3" type="ORF">ACFQ4G_17005</name>
</gene>
<organism evidence="3 4">
    <name type="scientific">Methylobacterium marchantiae</name>
    <dbReference type="NCBI Taxonomy" id="600331"/>
    <lineage>
        <taxon>Bacteria</taxon>
        <taxon>Pseudomonadati</taxon>
        <taxon>Pseudomonadota</taxon>
        <taxon>Alphaproteobacteria</taxon>
        <taxon>Hyphomicrobiales</taxon>
        <taxon>Methylobacteriaceae</taxon>
        <taxon>Methylobacterium</taxon>
    </lineage>
</organism>
<sequence length="76" mass="7563">MIRVLTGIALSTLAVLSLNGTAEAKGCIKGALVGGVAGHMAGHGVMGAAAGCAIGRHRANKKDKEQQSQGQQPVAQ</sequence>
<dbReference type="EMBL" id="JBHTND010000026">
    <property type="protein sequence ID" value="MFD1303273.1"/>
    <property type="molecule type" value="Genomic_DNA"/>
</dbReference>
<evidence type="ECO:0000313" key="3">
    <source>
        <dbReference type="EMBL" id="MFD1303273.1"/>
    </source>
</evidence>
<evidence type="ECO:0000313" key="4">
    <source>
        <dbReference type="Proteomes" id="UP001597176"/>
    </source>
</evidence>
<dbReference type="Proteomes" id="UP001597176">
    <property type="component" value="Unassembled WGS sequence"/>
</dbReference>
<reference evidence="4" key="1">
    <citation type="journal article" date="2019" name="Int. J. Syst. Evol. Microbiol.">
        <title>The Global Catalogue of Microorganisms (GCM) 10K type strain sequencing project: providing services to taxonomists for standard genome sequencing and annotation.</title>
        <authorList>
            <consortium name="The Broad Institute Genomics Platform"/>
            <consortium name="The Broad Institute Genome Sequencing Center for Infectious Disease"/>
            <person name="Wu L."/>
            <person name="Ma J."/>
        </authorList>
    </citation>
    <scope>NUCLEOTIDE SEQUENCE [LARGE SCALE GENOMIC DNA]</scope>
    <source>
        <strain evidence="4">CCUG 56108</strain>
    </source>
</reference>
<evidence type="ECO:0000256" key="2">
    <source>
        <dbReference type="SAM" id="SignalP"/>
    </source>
</evidence>
<comment type="caution">
    <text evidence="3">The sequence shown here is derived from an EMBL/GenBank/DDBJ whole genome shotgun (WGS) entry which is preliminary data.</text>
</comment>
<evidence type="ECO:0008006" key="5">
    <source>
        <dbReference type="Google" id="ProtNLM"/>
    </source>
</evidence>
<accession>A0ABW3X2X1</accession>
<feature type="signal peptide" evidence="2">
    <location>
        <begin position="1"/>
        <end position="24"/>
    </location>
</feature>
<proteinExistence type="predicted"/>
<protein>
    <recommendedName>
        <fullName evidence="5">Glycine zipper 2TM domain-containing protein</fullName>
    </recommendedName>
</protein>
<keyword evidence="2" id="KW-0732">Signal</keyword>
<evidence type="ECO:0000256" key="1">
    <source>
        <dbReference type="SAM" id="MobiDB-lite"/>
    </source>
</evidence>
<feature type="compositionally biased region" description="Polar residues" evidence="1">
    <location>
        <begin position="67"/>
        <end position="76"/>
    </location>
</feature>
<keyword evidence="4" id="KW-1185">Reference proteome</keyword>
<dbReference type="RefSeq" id="WP_238206812.1">
    <property type="nucleotide sequence ID" value="NZ_JBHTND010000026.1"/>
</dbReference>
<feature type="region of interest" description="Disordered" evidence="1">
    <location>
        <begin position="56"/>
        <end position="76"/>
    </location>
</feature>